<sequence>MFKRRTPRSYGQIASDMIYPRGGWRRAGTYIVHRLSRLPDQPQRIALGLAVGVLASFTPFYGVHFLLAAALAWMIRGNIFAALIGTFAGNPVTLPFIAIMSVSLGRYLMGMEAGLPPQEIFVEFARASAEIWQNVAAIFGPAEVGWDRMGDFMGDIFLPYLIGGTFLGLIAGFISYYLALPVIRAYHRRRAKKMARRIAKAHAAAPIPPLTKTTTTQDPRGHA</sequence>
<keyword evidence="1" id="KW-0812">Transmembrane</keyword>
<feature type="domain" description="DUF2062" evidence="2">
    <location>
        <begin position="26"/>
        <end position="191"/>
    </location>
</feature>
<protein>
    <submittedName>
        <fullName evidence="3">DUF2062 domain-containing protein</fullName>
    </submittedName>
</protein>
<evidence type="ECO:0000259" key="2">
    <source>
        <dbReference type="Pfam" id="PF09835"/>
    </source>
</evidence>
<comment type="caution">
    <text evidence="3">The sequence shown here is derived from an EMBL/GenBank/DDBJ whole genome shotgun (WGS) entry which is preliminary data.</text>
</comment>
<evidence type="ECO:0000256" key="1">
    <source>
        <dbReference type="SAM" id="Phobius"/>
    </source>
</evidence>
<dbReference type="Proteomes" id="UP000640485">
    <property type="component" value="Unassembled WGS sequence"/>
</dbReference>
<evidence type="ECO:0000313" key="3">
    <source>
        <dbReference type="EMBL" id="MBK4214586.1"/>
    </source>
</evidence>
<feature type="transmembrane region" description="Helical" evidence="1">
    <location>
        <begin position="45"/>
        <end position="67"/>
    </location>
</feature>
<evidence type="ECO:0000313" key="4">
    <source>
        <dbReference type="Proteomes" id="UP000640485"/>
    </source>
</evidence>
<dbReference type="Pfam" id="PF09835">
    <property type="entry name" value="DUF2062"/>
    <property type="match status" value="1"/>
</dbReference>
<name>A0A934SCY1_9RHOB</name>
<organism evidence="3 4">
    <name type="scientific">Paracoccus caeni</name>
    <dbReference type="NCBI Taxonomy" id="657651"/>
    <lineage>
        <taxon>Bacteria</taxon>
        <taxon>Pseudomonadati</taxon>
        <taxon>Pseudomonadota</taxon>
        <taxon>Alphaproteobacteria</taxon>
        <taxon>Rhodobacterales</taxon>
        <taxon>Paracoccaceae</taxon>
        <taxon>Paracoccus</taxon>
    </lineage>
</organism>
<feature type="transmembrane region" description="Helical" evidence="1">
    <location>
        <begin position="157"/>
        <end position="183"/>
    </location>
</feature>
<keyword evidence="1" id="KW-0472">Membrane</keyword>
<gene>
    <name evidence="3" type="ORF">JJJ17_01460</name>
</gene>
<dbReference type="AlphaFoldDB" id="A0A934SCY1"/>
<proteinExistence type="predicted"/>
<reference evidence="3" key="1">
    <citation type="submission" date="2021-01" db="EMBL/GenBank/DDBJ databases">
        <title>Paracoccus amoyensis sp. nov., isolated from the surface seawater along the coast of Xiamen Island, China.</title>
        <authorList>
            <person name="Lyu L."/>
        </authorList>
    </citation>
    <scope>NUCLEOTIDE SEQUENCE</scope>
    <source>
        <strain evidence="3">MJ17</strain>
    </source>
</reference>
<dbReference type="InterPro" id="IPR018639">
    <property type="entry name" value="DUF2062"/>
</dbReference>
<keyword evidence="1" id="KW-1133">Transmembrane helix</keyword>
<dbReference type="PANTHER" id="PTHR40547:SF1">
    <property type="entry name" value="SLL0298 PROTEIN"/>
    <property type="match status" value="1"/>
</dbReference>
<keyword evidence="4" id="KW-1185">Reference proteome</keyword>
<dbReference type="EMBL" id="JAEPRQ010000001">
    <property type="protein sequence ID" value="MBK4214586.1"/>
    <property type="molecule type" value="Genomic_DNA"/>
</dbReference>
<dbReference type="PANTHER" id="PTHR40547">
    <property type="entry name" value="SLL0298 PROTEIN"/>
    <property type="match status" value="1"/>
</dbReference>
<feature type="transmembrane region" description="Helical" evidence="1">
    <location>
        <begin position="79"/>
        <end position="102"/>
    </location>
</feature>
<accession>A0A934SCY1</accession>